<dbReference type="InParanoid" id="A0A251UYG2"/>
<evidence type="ECO:0000313" key="2">
    <source>
        <dbReference type="Proteomes" id="UP000215914"/>
    </source>
</evidence>
<gene>
    <name evidence="1" type="ORF">HannXRQ_Chr04g0110921</name>
</gene>
<dbReference type="AlphaFoldDB" id="A0A251UYG2"/>
<sequence>MKIQTIHSNIIQVRTLCATRKVGPYPSFGALQTMSPRHETRTKGFPFIKIRTPLYHNQKFGPHVYSKGRTRL</sequence>
<dbReference type="Proteomes" id="UP000215914">
    <property type="component" value="Chromosome 4"/>
</dbReference>
<accession>A0A251UYG2</accession>
<organism evidence="1 2">
    <name type="scientific">Helianthus annuus</name>
    <name type="common">Common sunflower</name>
    <dbReference type="NCBI Taxonomy" id="4232"/>
    <lineage>
        <taxon>Eukaryota</taxon>
        <taxon>Viridiplantae</taxon>
        <taxon>Streptophyta</taxon>
        <taxon>Embryophyta</taxon>
        <taxon>Tracheophyta</taxon>
        <taxon>Spermatophyta</taxon>
        <taxon>Magnoliopsida</taxon>
        <taxon>eudicotyledons</taxon>
        <taxon>Gunneridae</taxon>
        <taxon>Pentapetalae</taxon>
        <taxon>asterids</taxon>
        <taxon>campanulids</taxon>
        <taxon>Asterales</taxon>
        <taxon>Asteraceae</taxon>
        <taxon>Asteroideae</taxon>
        <taxon>Heliantheae alliance</taxon>
        <taxon>Heliantheae</taxon>
        <taxon>Helianthus</taxon>
    </lineage>
</organism>
<evidence type="ECO:0000313" key="1">
    <source>
        <dbReference type="EMBL" id="OTG28407.1"/>
    </source>
</evidence>
<protein>
    <submittedName>
        <fullName evidence="1">Uncharacterized protein</fullName>
    </submittedName>
</protein>
<proteinExistence type="predicted"/>
<name>A0A251UYG2_HELAN</name>
<reference evidence="2" key="1">
    <citation type="journal article" date="2017" name="Nature">
        <title>The sunflower genome provides insights into oil metabolism, flowering and Asterid evolution.</title>
        <authorList>
            <person name="Badouin H."/>
            <person name="Gouzy J."/>
            <person name="Grassa C.J."/>
            <person name="Murat F."/>
            <person name="Staton S.E."/>
            <person name="Cottret L."/>
            <person name="Lelandais-Briere C."/>
            <person name="Owens G.L."/>
            <person name="Carrere S."/>
            <person name="Mayjonade B."/>
            <person name="Legrand L."/>
            <person name="Gill N."/>
            <person name="Kane N.C."/>
            <person name="Bowers J.E."/>
            <person name="Hubner S."/>
            <person name="Bellec A."/>
            <person name="Berard A."/>
            <person name="Berges H."/>
            <person name="Blanchet N."/>
            <person name="Boniface M.C."/>
            <person name="Brunel D."/>
            <person name="Catrice O."/>
            <person name="Chaidir N."/>
            <person name="Claudel C."/>
            <person name="Donnadieu C."/>
            <person name="Faraut T."/>
            <person name="Fievet G."/>
            <person name="Helmstetter N."/>
            <person name="King M."/>
            <person name="Knapp S.J."/>
            <person name="Lai Z."/>
            <person name="Le Paslier M.C."/>
            <person name="Lippi Y."/>
            <person name="Lorenzon L."/>
            <person name="Mandel J.R."/>
            <person name="Marage G."/>
            <person name="Marchand G."/>
            <person name="Marquand E."/>
            <person name="Bret-Mestries E."/>
            <person name="Morien E."/>
            <person name="Nambeesan S."/>
            <person name="Nguyen T."/>
            <person name="Pegot-Espagnet P."/>
            <person name="Pouilly N."/>
            <person name="Raftis F."/>
            <person name="Sallet E."/>
            <person name="Schiex T."/>
            <person name="Thomas J."/>
            <person name="Vandecasteele C."/>
            <person name="Vares D."/>
            <person name="Vear F."/>
            <person name="Vautrin S."/>
            <person name="Crespi M."/>
            <person name="Mangin B."/>
            <person name="Burke J.M."/>
            <person name="Salse J."/>
            <person name="Munos S."/>
            <person name="Vincourt P."/>
            <person name="Rieseberg L.H."/>
            <person name="Langlade N.B."/>
        </authorList>
    </citation>
    <scope>NUCLEOTIDE SEQUENCE [LARGE SCALE GENOMIC DNA]</scope>
    <source>
        <strain evidence="2">cv. SF193</strain>
    </source>
</reference>
<dbReference type="EMBL" id="CM007893">
    <property type="protein sequence ID" value="OTG28407.1"/>
    <property type="molecule type" value="Genomic_DNA"/>
</dbReference>
<keyword evidence="2" id="KW-1185">Reference proteome</keyword>